<evidence type="ECO:0000259" key="2">
    <source>
        <dbReference type="Pfam" id="PF00144"/>
    </source>
</evidence>
<feature type="signal peptide" evidence="1">
    <location>
        <begin position="1"/>
        <end position="34"/>
    </location>
</feature>
<dbReference type="KEGG" id="mmw:Mmwyl1_0905"/>
<dbReference type="InterPro" id="IPR050789">
    <property type="entry name" value="Diverse_Enzym_Activities"/>
</dbReference>
<dbReference type="PANTHER" id="PTHR43283:SF14">
    <property type="entry name" value="BLL8153 PROTEIN"/>
    <property type="match status" value="1"/>
</dbReference>
<feature type="domain" description="Beta-lactamase-related" evidence="2">
    <location>
        <begin position="124"/>
        <end position="410"/>
    </location>
</feature>
<proteinExistence type="predicted"/>
<feature type="chain" id="PRO_5002704252" evidence="1">
    <location>
        <begin position="35"/>
        <end position="425"/>
    </location>
</feature>
<dbReference type="STRING" id="400668.Mmwyl1_0905"/>
<accession>A6VTQ7</accession>
<dbReference type="HOGENOM" id="CLU_030169_0_2_6"/>
<dbReference type="EC" id="3.5.1.46" evidence="3"/>
<dbReference type="SUPFAM" id="SSF56601">
    <property type="entry name" value="beta-lactamase/transpeptidase-like"/>
    <property type="match status" value="1"/>
</dbReference>
<dbReference type="GO" id="GO:0019875">
    <property type="term" value="F:6-aminohexanoate-dimer hydrolase activity"/>
    <property type="evidence" value="ECO:0007669"/>
    <property type="project" value="UniProtKB-EC"/>
</dbReference>
<dbReference type="AlphaFoldDB" id="A6VTQ7"/>
<protein>
    <submittedName>
        <fullName evidence="3">6-aminohexanoate-dimer hydrolase</fullName>
        <ecNumber evidence="3">3.5.1.46</ecNumber>
    </submittedName>
</protein>
<keyword evidence="1" id="KW-0732">Signal</keyword>
<dbReference type="InterPro" id="IPR012338">
    <property type="entry name" value="Beta-lactam/transpept-like"/>
</dbReference>
<reference evidence="3" key="1">
    <citation type="submission" date="2007-06" db="EMBL/GenBank/DDBJ databases">
        <title>Complete sequence of Marinomonas sp. MWYL1.</title>
        <authorList>
            <consortium name="US DOE Joint Genome Institute"/>
            <person name="Copeland A."/>
            <person name="Lucas S."/>
            <person name="Lapidus A."/>
            <person name="Barry K."/>
            <person name="Glavina del Rio T."/>
            <person name="Dalin E."/>
            <person name="Tice H."/>
            <person name="Pitluck S."/>
            <person name="Kiss H."/>
            <person name="Brettin T."/>
            <person name="Bruce D."/>
            <person name="Detter J.C."/>
            <person name="Han C."/>
            <person name="Schmutz J."/>
            <person name="Larimer F."/>
            <person name="Land M."/>
            <person name="Hauser L."/>
            <person name="Kyrpides N."/>
            <person name="Kim E."/>
            <person name="Johnston A.W.B."/>
            <person name="Todd J.D."/>
            <person name="Rogers R."/>
            <person name="Wexler M."/>
            <person name="Bond P.L."/>
            <person name="Li Y."/>
            <person name="Richardson P."/>
        </authorList>
    </citation>
    <scope>NUCLEOTIDE SEQUENCE [LARGE SCALE GENOMIC DNA]</scope>
    <source>
        <strain evidence="3">MWYL1</strain>
    </source>
</reference>
<name>A6VTQ7_MARMS</name>
<dbReference type="EMBL" id="CP000749">
    <property type="protein sequence ID" value="ABR69836.1"/>
    <property type="molecule type" value="Genomic_DNA"/>
</dbReference>
<dbReference type="Pfam" id="PF00144">
    <property type="entry name" value="Beta-lactamase"/>
    <property type="match status" value="1"/>
</dbReference>
<dbReference type="eggNOG" id="COG1680">
    <property type="taxonomic scope" value="Bacteria"/>
</dbReference>
<organism evidence="3">
    <name type="scientific">Marinomonas sp. (strain MWYL1)</name>
    <dbReference type="NCBI Taxonomy" id="400668"/>
    <lineage>
        <taxon>Bacteria</taxon>
        <taxon>Pseudomonadati</taxon>
        <taxon>Pseudomonadota</taxon>
        <taxon>Gammaproteobacteria</taxon>
        <taxon>Oceanospirillales</taxon>
        <taxon>Oceanospirillaceae</taxon>
        <taxon>Marinomonas</taxon>
    </lineage>
</organism>
<gene>
    <name evidence="3" type="ordered locus">Mmwyl1_0905</name>
</gene>
<evidence type="ECO:0000256" key="1">
    <source>
        <dbReference type="SAM" id="SignalP"/>
    </source>
</evidence>
<sequence>MRETDMQTKIKNMQCFIGASLLSSIALLPMTAQAVSEVDPLVAAVGPKSEVPIAIQNLRWAMLNGDVNTLTFRSMDTLFTTRQVGHSGNITPFVHSDKPLDFTYDYEGNRYTPEQFLDRTYTNAMIIIKDDKVVYENYRNNSNQDTHFMAWSMTKSMVSILVGVALEEGRIKSLDDDITTYLPELSEGAYKGVTIRQILAMKSGVDYEERYDFANPGVAAKNHILALVKNVARFVEPAKTIKRLHKPGTFLAYKTIDTAVLGLLLERVSGGSNVASYMEQHLWEPLGAESNGFFIMDGQPGVGREFTGAGFNATARDFARVGQMMLHNGKAANGKQIVSPEWVKLSTAPVDKEDPKLGGYGYQWWTMPNTNAYSAIGLQGQFIYVNQDENTVIVKLSYFPQDQMDAAEAETLKFFDTAAKWKPAN</sequence>
<dbReference type="PANTHER" id="PTHR43283">
    <property type="entry name" value="BETA-LACTAMASE-RELATED"/>
    <property type="match status" value="1"/>
</dbReference>
<dbReference type="Gene3D" id="3.40.710.10">
    <property type="entry name" value="DD-peptidase/beta-lactamase superfamily"/>
    <property type="match status" value="1"/>
</dbReference>
<dbReference type="InterPro" id="IPR001466">
    <property type="entry name" value="Beta-lactam-related"/>
</dbReference>
<keyword evidence="3" id="KW-0378">Hydrolase</keyword>
<evidence type="ECO:0000313" key="3">
    <source>
        <dbReference type="EMBL" id="ABR69836.1"/>
    </source>
</evidence>